<dbReference type="OrthoDB" id="4062651at2759"/>
<comment type="caution">
    <text evidence="3">The sequence shown here is derived from an EMBL/GenBank/DDBJ whole genome shotgun (WGS) entry which is preliminary data.</text>
</comment>
<reference evidence="3" key="1">
    <citation type="journal article" date="2023" name="Plant J.">
        <title>The genome of the king protea, Protea cynaroides.</title>
        <authorList>
            <person name="Chang J."/>
            <person name="Duong T.A."/>
            <person name="Schoeman C."/>
            <person name="Ma X."/>
            <person name="Roodt D."/>
            <person name="Barker N."/>
            <person name="Li Z."/>
            <person name="Van de Peer Y."/>
            <person name="Mizrachi E."/>
        </authorList>
    </citation>
    <scope>NUCLEOTIDE SEQUENCE</scope>
    <source>
        <tissue evidence="3">Young leaves</tissue>
    </source>
</reference>
<dbReference type="Proteomes" id="UP001141806">
    <property type="component" value="Unassembled WGS sequence"/>
</dbReference>
<organism evidence="3 4">
    <name type="scientific">Protea cynaroides</name>
    <dbReference type="NCBI Taxonomy" id="273540"/>
    <lineage>
        <taxon>Eukaryota</taxon>
        <taxon>Viridiplantae</taxon>
        <taxon>Streptophyta</taxon>
        <taxon>Embryophyta</taxon>
        <taxon>Tracheophyta</taxon>
        <taxon>Spermatophyta</taxon>
        <taxon>Magnoliopsida</taxon>
        <taxon>Proteales</taxon>
        <taxon>Proteaceae</taxon>
        <taxon>Protea</taxon>
    </lineage>
</organism>
<dbReference type="PANTHER" id="PTHR27006">
    <property type="entry name" value="PROMASTIGOTE SURFACE ANTIGEN PROTEIN PSA"/>
    <property type="match status" value="1"/>
</dbReference>
<proteinExistence type="predicted"/>
<keyword evidence="4" id="KW-1185">Reference proteome</keyword>
<dbReference type="PROSITE" id="PS50011">
    <property type="entry name" value="PROTEIN_KINASE_DOM"/>
    <property type="match status" value="1"/>
</dbReference>
<dbReference type="GO" id="GO:0004672">
    <property type="term" value="F:protein kinase activity"/>
    <property type="evidence" value="ECO:0007669"/>
    <property type="project" value="InterPro"/>
</dbReference>
<evidence type="ECO:0000313" key="4">
    <source>
        <dbReference type="Proteomes" id="UP001141806"/>
    </source>
</evidence>
<dbReference type="InterPro" id="IPR011009">
    <property type="entry name" value="Kinase-like_dom_sf"/>
</dbReference>
<feature type="domain" description="Protein kinase" evidence="2">
    <location>
        <begin position="1"/>
        <end position="125"/>
    </location>
</feature>
<dbReference type="Pfam" id="PF07714">
    <property type="entry name" value="PK_Tyr_Ser-Thr"/>
    <property type="match status" value="1"/>
</dbReference>
<feature type="region of interest" description="Disordered" evidence="1">
    <location>
        <begin position="137"/>
        <end position="169"/>
    </location>
</feature>
<dbReference type="FunFam" id="1.10.510.10:FF:001722">
    <property type="entry name" value="G-type lectin S-receptor-like serine/threonine-protein kinase B120"/>
    <property type="match status" value="1"/>
</dbReference>
<dbReference type="SUPFAM" id="SSF56112">
    <property type="entry name" value="Protein kinase-like (PK-like)"/>
    <property type="match status" value="1"/>
</dbReference>
<evidence type="ECO:0000259" key="2">
    <source>
        <dbReference type="PROSITE" id="PS50011"/>
    </source>
</evidence>
<dbReference type="EMBL" id="JAMYWD010000001">
    <property type="protein sequence ID" value="KAJ4982216.1"/>
    <property type="molecule type" value="Genomic_DNA"/>
</dbReference>
<name>A0A9Q0L587_9MAGN</name>
<dbReference type="InterPro" id="IPR001245">
    <property type="entry name" value="Ser-Thr/Tyr_kinase_cat_dom"/>
</dbReference>
<sequence length="169" mass="18957">MKCSGYMAPEYVQQGFFSVKSDVYSFGVLLLEIVSGQKNNSFSQLEHNENLLSQAWRSWKENRVLDLIDSTIKENCSITEVMRCIHIGLLCVQENVADRPTMASVDLMFNSSSITLSIPSAPPFLLYSRSEGGKSFSENYSRETESVSSATRATPRSTNTISMTELYPR</sequence>
<feature type="compositionally biased region" description="Polar residues" evidence="1">
    <location>
        <begin position="146"/>
        <end position="163"/>
    </location>
</feature>
<evidence type="ECO:0000313" key="3">
    <source>
        <dbReference type="EMBL" id="KAJ4982216.1"/>
    </source>
</evidence>
<gene>
    <name evidence="3" type="ORF">NE237_033053</name>
</gene>
<accession>A0A9Q0L587</accession>
<dbReference type="Gene3D" id="1.10.510.10">
    <property type="entry name" value="Transferase(Phosphotransferase) domain 1"/>
    <property type="match status" value="1"/>
</dbReference>
<dbReference type="InterPro" id="IPR000719">
    <property type="entry name" value="Prot_kinase_dom"/>
</dbReference>
<protein>
    <recommendedName>
        <fullName evidence="2">Protein kinase domain-containing protein</fullName>
    </recommendedName>
</protein>
<dbReference type="AlphaFoldDB" id="A0A9Q0L587"/>
<dbReference type="GO" id="GO:0005524">
    <property type="term" value="F:ATP binding"/>
    <property type="evidence" value="ECO:0007669"/>
    <property type="project" value="InterPro"/>
</dbReference>
<dbReference type="PANTHER" id="PTHR27006:SF606">
    <property type="entry name" value="INTERLEUKIN-1 RECEPTOR-ASSOCIATED KINASE 4"/>
    <property type="match status" value="1"/>
</dbReference>
<evidence type="ECO:0000256" key="1">
    <source>
        <dbReference type="SAM" id="MobiDB-lite"/>
    </source>
</evidence>